<evidence type="ECO:0000313" key="2">
    <source>
        <dbReference type="Proteomes" id="UP000322976"/>
    </source>
</evidence>
<reference evidence="1 2" key="1">
    <citation type="submission" date="2019-08" db="EMBL/GenBank/DDBJ databases">
        <title>Calorimonas adulescens gen. nov., sp. nov., an anaerobic thermophilic bacterium from Sakhalin hot spring.</title>
        <authorList>
            <person name="Khomyakova M.A."/>
            <person name="Merkel A.Y."/>
            <person name="Novikov A."/>
            <person name="Bonch-Osmolovskaya E.A."/>
            <person name="Slobodkin A.I."/>
        </authorList>
    </citation>
    <scope>NUCLEOTIDE SEQUENCE [LARGE SCALE GENOMIC DNA]</scope>
    <source>
        <strain evidence="1 2">A05MB</strain>
    </source>
</reference>
<sequence length="218" mass="24468">MKWAVAILVTTLIAVLLTGYILPDKDLQVDLSNKLLRFHVIANSDDEADQQLKLKVKDAIVECLDPYLTATDSKNDAMVLINSKLNDIQRTAEEVIKEEGYEYPVKVSIGKFDFPVKSYGAITLPSGEYDALRIVIGKGDGKNWWCVLFPPLCFVDTAHGKVRDNTKEELSRVLSKNEIEEISSDRPEIKFKAVEIVENIASKVSDTLKLAFQKRPPD</sequence>
<keyword evidence="2" id="KW-1185">Reference proteome</keyword>
<dbReference type="RefSeq" id="WP_149544432.1">
    <property type="nucleotide sequence ID" value="NZ_VTPS01000003.1"/>
</dbReference>
<organism evidence="1 2">
    <name type="scientific">Calorimonas adulescens</name>
    <dbReference type="NCBI Taxonomy" id="2606906"/>
    <lineage>
        <taxon>Bacteria</taxon>
        <taxon>Bacillati</taxon>
        <taxon>Bacillota</taxon>
        <taxon>Clostridia</taxon>
        <taxon>Thermoanaerobacterales</taxon>
        <taxon>Thermoanaerobacteraceae</taxon>
        <taxon>Calorimonas</taxon>
    </lineage>
</organism>
<gene>
    <name evidence="1" type="primary">spoIIR</name>
    <name evidence="1" type="ORF">FWJ32_02660</name>
</gene>
<protein>
    <submittedName>
        <fullName evidence="1">Stage II sporulation protein R</fullName>
    </submittedName>
</protein>
<accession>A0A5D8QH42</accession>
<dbReference type="NCBIfam" id="TIGR02837">
    <property type="entry name" value="spore_II_R"/>
    <property type="match status" value="1"/>
</dbReference>
<proteinExistence type="predicted"/>
<name>A0A5D8QH42_9THEO</name>
<dbReference type="EMBL" id="VTPS01000003">
    <property type="protein sequence ID" value="TZE82873.1"/>
    <property type="molecule type" value="Genomic_DNA"/>
</dbReference>
<dbReference type="InterPro" id="IPR014202">
    <property type="entry name" value="Spore_II_R"/>
</dbReference>
<dbReference type="AlphaFoldDB" id="A0A5D8QH42"/>
<evidence type="ECO:0000313" key="1">
    <source>
        <dbReference type="EMBL" id="TZE82873.1"/>
    </source>
</evidence>
<dbReference type="Proteomes" id="UP000322976">
    <property type="component" value="Unassembled WGS sequence"/>
</dbReference>
<dbReference type="Pfam" id="PF09551">
    <property type="entry name" value="Spore_II_R"/>
    <property type="match status" value="1"/>
</dbReference>
<comment type="caution">
    <text evidence="1">The sequence shown here is derived from an EMBL/GenBank/DDBJ whole genome shotgun (WGS) entry which is preliminary data.</text>
</comment>